<dbReference type="Proteomes" id="UP000279968">
    <property type="component" value="Unassembled WGS sequence"/>
</dbReference>
<evidence type="ECO:0000313" key="3">
    <source>
        <dbReference type="Proteomes" id="UP000279968"/>
    </source>
</evidence>
<reference evidence="2 3" key="1">
    <citation type="journal article" date="2015" name="Int. J. Syst. Evol. Microbiol.">
        <title>Micromonospora costi sp. nov., isolated from a leaf of Costus speciosus.</title>
        <authorList>
            <person name="Thawai C."/>
        </authorList>
    </citation>
    <scope>NUCLEOTIDE SEQUENCE [LARGE SCALE GENOMIC DNA]</scope>
    <source>
        <strain evidence="2 3">CS1-12</strain>
    </source>
</reference>
<protein>
    <recommendedName>
        <fullName evidence="4">Lrp/AsnC family transcriptional regulator</fullName>
    </recommendedName>
</protein>
<organism evidence="2 3">
    <name type="scientific">Micromonospora costi</name>
    <dbReference type="NCBI Taxonomy" id="1530042"/>
    <lineage>
        <taxon>Bacteria</taxon>
        <taxon>Bacillati</taxon>
        <taxon>Actinomycetota</taxon>
        <taxon>Actinomycetes</taxon>
        <taxon>Micromonosporales</taxon>
        <taxon>Micromonosporaceae</taxon>
        <taxon>Micromonospora</taxon>
    </lineage>
</organism>
<sequence length="123" mass="13150">MDAGWLVRRTPDQPVDGPPGQEPERRHEVLVGVRLTAATPGSHLLEYLRTEPCAVAAWWIAADIDAVVRLSADSLTTLHRAVVDLRRRGGAEVVVTHSILRALDLSPATPAVGAAPVRLGEPA</sequence>
<gene>
    <name evidence="2" type="ORF">D7193_08680</name>
</gene>
<dbReference type="EMBL" id="RBAN01000001">
    <property type="protein sequence ID" value="RKN58587.1"/>
    <property type="molecule type" value="Genomic_DNA"/>
</dbReference>
<keyword evidence="3" id="KW-1185">Reference proteome</keyword>
<evidence type="ECO:0008006" key="4">
    <source>
        <dbReference type="Google" id="ProtNLM"/>
    </source>
</evidence>
<comment type="caution">
    <text evidence="2">The sequence shown here is derived from an EMBL/GenBank/DDBJ whole genome shotgun (WGS) entry which is preliminary data.</text>
</comment>
<feature type="region of interest" description="Disordered" evidence="1">
    <location>
        <begin position="1"/>
        <end position="25"/>
    </location>
</feature>
<name>A0A3B0AFV2_9ACTN</name>
<evidence type="ECO:0000256" key="1">
    <source>
        <dbReference type="SAM" id="MobiDB-lite"/>
    </source>
</evidence>
<proteinExistence type="predicted"/>
<accession>A0A3B0AFV2</accession>
<evidence type="ECO:0000313" key="2">
    <source>
        <dbReference type="EMBL" id="RKN58587.1"/>
    </source>
</evidence>
<dbReference type="AlphaFoldDB" id="A0A3B0AFV2"/>